<keyword evidence="4 7" id="KW-1133">Transmembrane helix</keyword>
<gene>
    <name evidence="8" type="ORF">DNH61_15875</name>
</gene>
<feature type="transmembrane region" description="Helical" evidence="7">
    <location>
        <begin position="393"/>
        <end position="419"/>
    </location>
</feature>
<evidence type="ECO:0000256" key="5">
    <source>
        <dbReference type="ARBA" id="ARBA00023136"/>
    </source>
</evidence>
<dbReference type="AlphaFoldDB" id="A0A2W1L4A4"/>
<evidence type="ECO:0000256" key="1">
    <source>
        <dbReference type="ARBA" id="ARBA00004651"/>
    </source>
</evidence>
<dbReference type="InterPro" id="IPR002797">
    <property type="entry name" value="Polysacc_synth"/>
</dbReference>
<dbReference type="PANTHER" id="PTHR30250:SF29">
    <property type="entry name" value="POLYSACCHARIDE BIOSYNTHESIS PROTEIN C-TERMINAL DOMAIN-CONTAINING PROTEIN"/>
    <property type="match status" value="1"/>
</dbReference>
<comment type="caution">
    <text evidence="8">The sequence shown here is derived from an EMBL/GenBank/DDBJ whole genome shotgun (WGS) entry which is preliminary data.</text>
</comment>
<keyword evidence="2" id="KW-1003">Cell membrane</keyword>
<feature type="transmembrane region" description="Helical" evidence="7">
    <location>
        <begin position="304"/>
        <end position="325"/>
    </location>
</feature>
<feature type="transmembrane region" description="Helical" evidence="7">
    <location>
        <begin position="166"/>
        <end position="184"/>
    </location>
</feature>
<organism evidence="8 9">
    <name type="scientific">Paenibacillus sambharensis</name>
    <dbReference type="NCBI Taxonomy" id="1803190"/>
    <lineage>
        <taxon>Bacteria</taxon>
        <taxon>Bacillati</taxon>
        <taxon>Bacillota</taxon>
        <taxon>Bacilli</taxon>
        <taxon>Bacillales</taxon>
        <taxon>Paenibacillaceae</taxon>
        <taxon>Paenibacillus</taxon>
    </lineage>
</organism>
<sequence>MVSIILGRMDRRWRAAMEQMGKQPKAEGTGGMRTGDTGQTERDAARNSWLQGAAVLGAAAALSKLLGTIQKVPLQNIAGDRVFGLYNAVYPFYQLLLFLTAAGIPAALSLLVAERVENGDSGQGLVRAAMVWLAISAAAGFVLMWFGAGAVARMVGDELAQPAIRASALALFSMPFVAALRGYFQGRQRMLPSAVSQVTEQSFRVAAMLTLLLLGWSWGWSDAMLAAGATAGSAVGGAAGLAVMLLFWLAERRSGLLGLGSGAAAAVNVRRDAELDDKAGRFHKREAFPVQQAKKNGLGPDMGLLLRVGLPAAFGAAAVPVAGIVDAFTVPRLLSGEGMIAMEAMRQFGLYSRGQTLVQLVVMVAGTMAGALVPALAAARLRGDREAVKGQAGLALGLAWQVGAAAALGLVLLAPSINIMLYTDNEAGRTFAWVSATALAGTLSAVTAAMLPALGRIKLPALLILGSAACKAGLNAVLVPAFGIEGAAWAGFAALSAAALLGAGAVRRAAGGGPAVPRAAAGTALALACMAAALLLTERGLPALLGLWPLPLRAAAAVHALTGTAVGAVVFAAALVLGGGIGARELRALPGGSKLAARQRRGR</sequence>
<feature type="transmembrane region" description="Helical" evidence="7">
    <location>
        <begin position="125"/>
        <end position="146"/>
    </location>
</feature>
<proteinExistence type="predicted"/>
<feature type="transmembrane region" description="Helical" evidence="7">
    <location>
        <begin position="205"/>
        <end position="221"/>
    </location>
</feature>
<dbReference type="EMBL" id="QKRB01000048">
    <property type="protein sequence ID" value="PZD94858.1"/>
    <property type="molecule type" value="Genomic_DNA"/>
</dbReference>
<feature type="region of interest" description="Disordered" evidence="6">
    <location>
        <begin position="19"/>
        <end position="42"/>
    </location>
</feature>
<dbReference type="PIRSF" id="PIRSF038958">
    <property type="entry name" value="PG_synth_SpoVB"/>
    <property type="match status" value="1"/>
</dbReference>
<dbReference type="PANTHER" id="PTHR30250">
    <property type="entry name" value="PST FAMILY PREDICTED COLANIC ACID TRANSPORTER"/>
    <property type="match status" value="1"/>
</dbReference>
<dbReference type="OrthoDB" id="9775950at2"/>
<accession>A0A2W1L4A4</accession>
<evidence type="ECO:0000313" key="9">
    <source>
        <dbReference type="Proteomes" id="UP000249522"/>
    </source>
</evidence>
<evidence type="ECO:0000256" key="3">
    <source>
        <dbReference type="ARBA" id="ARBA00022692"/>
    </source>
</evidence>
<dbReference type="Pfam" id="PF01943">
    <property type="entry name" value="Polysacc_synt"/>
    <property type="match status" value="1"/>
</dbReference>
<feature type="transmembrane region" description="Helical" evidence="7">
    <location>
        <begin position="431"/>
        <end position="454"/>
    </location>
</feature>
<feature type="transmembrane region" description="Helical" evidence="7">
    <location>
        <begin position="357"/>
        <end position="381"/>
    </location>
</feature>
<feature type="transmembrane region" description="Helical" evidence="7">
    <location>
        <begin position="556"/>
        <end position="577"/>
    </location>
</feature>
<protein>
    <submittedName>
        <fullName evidence="8">Polysaccharide biosynthesis protein</fullName>
    </submittedName>
</protein>
<dbReference type="InterPro" id="IPR024923">
    <property type="entry name" value="PG_synth_SpoVB"/>
</dbReference>
<dbReference type="InterPro" id="IPR050833">
    <property type="entry name" value="Poly_Biosynth_Transport"/>
</dbReference>
<feature type="transmembrane region" description="Helical" evidence="7">
    <location>
        <begin position="488"/>
        <end position="506"/>
    </location>
</feature>
<feature type="transmembrane region" description="Helical" evidence="7">
    <location>
        <begin position="461"/>
        <end position="482"/>
    </location>
</feature>
<feature type="transmembrane region" description="Helical" evidence="7">
    <location>
        <begin position="518"/>
        <end position="536"/>
    </location>
</feature>
<keyword evidence="3 7" id="KW-0812">Transmembrane</keyword>
<evidence type="ECO:0000256" key="6">
    <source>
        <dbReference type="SAM" id="MobiDB-lite"/>
    </source>
</evidence>
<dbReference type="GO" id="GO:0005886">
    <property type="term" value="C:plasma membrane"/>
    <property type="evidence" value="ECO:0007669"/>
    <property type="project" value="UniProtKB-SubCell"/>
</dbReference>
<name>A0A2W1L4A4_9BACL</name>
<keyword evidence="9" id="KW-1185">Reference proteome</keyword>
<keyword evidence="5 7" id="KW-0472">Membrane</keyword>
<comment type="subcellular location">
    <subcellularLocation>
        <location evidence="1">Cell membrane</location>
        <topology evidence="1">Multi-pass membrane protein</topology>
    </subcellularLocation>
</comment>
<evidence type="ECO:0000313" key="8">
    <source>
        <dbReference type="EMBL" id="PZD94858.1"/>
    </source>
</evidence>
<evidence type="ECO:0000256" key="4">
    <source>
        <dbReference type="ARBA" id="ARBA00022989"/>
    </source>
</evidence>
<feature type="transmembrane region" description="Helical" evidence="7">
    <location>
        <begin position="227"/>
        <end position="249"/>
    </location>
</feature>
<dbReference type="CDD" id="cd13124">
    <property type="entry name" value="MATE_SpoVB_like"/>
    <property type="match status" value="1"/>
</dbReference>
<evidence type="ECO:0000256" key="2">
    <source>
        <dbReference type="ARBA" id="ARBA00022475"/>
    </source>
</evidence>
<feature type="transmembrane region" description="Helical" evidence="7">
    <location>
        <begin position="92"/>
        <end position="113"/>
    </location>
</feature>
<reference evidence="8 9" key="1">
    <citation type="submission" date="2018-06" db="EMBL/GenBank/DDBJ databases">
        <title>Paenibacillus imtechensis sp. nov.</title>
        <authorList>
            <person name="Pinnaka A.K."/>
            <person name="Singh H."/>
            <person name="Kaur M."/>
        </authorList>
    </citation>
    <scope>NUCLEOTIDE SEQUENCE [LARGE SCALE GENOMIC DNA]</scope>
    <source>
        <strain evidence="8 9">SMB1</strain>
    </source>
</reference>
<dbReference type="Proteomes" id="UP000249522">
    <property type="component" value="Unassembled WGS sequence"/>
</dbReference>
<evidence type="ECO:0000256" key="7">
    <source>
        <dbReference type="SAM" id="Phobius"/>
    </source>
</evidence>